<evidence type="ECO:0000313" key="12">
    <source>
        <dbReference type="Proteomes" id="UP000278143"/>
    </source>
</evidence>
<evidence type="ECO:0000256" key="6">
    <source>
        <dbReference type="ARBA" id="ARBA00022801"/>
    </source>
</evidence>
<keyword evidence="3 9" id="KW-0645">Protease</keyword>
<evidence type="ECO:0000256" key="3">
    <source>
        <dbReference type="ARBA" id="ARBA00022670"/>
    </source>
</evidence>
<dbReference type="CDD" id="cd03879">
    <property type="entry name" value="M28_AAP"/>
    <property type="match status" value="1"/>
</dbReference>
<feature type="chain" id="PRO_5020884164" description="Peptide hydrolase" evidence="9">
    <location>
        <begin position="26"/>
        <end position="384"/>
    </location>
</feature>
<dbReference type="GO" id="GO:0046872">
    <property type="term" value="F:metal ion binding"/>
    <property type="evidence" value="ECO:0007669"/>
    <property type="project" value="UniProtKB-KW"/>
</dbReference>
<evidence type="ECO:0000256" key="9">
    <source>
        <dbReference type="RuleBase" id="RU361240"/>
    </source>
</evidence>
<dbReference type="AlphaFoldDB" id="A0A4P9Z408"/>
<keyword evidence="2" id="KW-0031">Aminopeptidase</keyword>
<dbReference type="GO" id="GO:0004177">
    <property type="term" value="F:aminopeptidase activity"/>
    <property type="evidence" value="ECO:0007669"/>
    <property type="project" value="UniProtKB-KW"/>
</dbReference>
<dbReference type="EMBL" id="KZ989263">
    <property type="protein sequence ID" value="RKP27138.1"/>
    <property type="molecule type" value="Genomic_DNA"/>
</dbReference>
<organism evidence="11 12">
    <name type="scientific">Syncephalis pseudoplumigaleata</name>
    <dbReference type="NCBI Taxonomy" id="1712513"/>
    <lineage>
        <taxon>Eukaryota</taxon>
        <taxon>Fungi</taxon>
        <taxon>Fungi incertae sedis</taxon>
        <taxon>Zoopagomycota</taxon>
        <taxon>Zoopagomycotina</taxon>
        <taxon>Zoopagomycetes</taxon>
        <taxon>Zoopagales</taxon>
        <taxon>Piptocephalidaceae</taxon>
        <taxon>Syncephalis</taxon>
    </lineage>
</organism>
<keyword evidence="12" id="KW-1185">Reference proteome</keyword>
<dbReference type="GO" id="GO:0008235">
    <property type="term" value="F:metalloexopeptidase activity"/>
    <property type="evidence" value="ECO:0007669"/>
    <property type="project" value="InterPro"/>
</dbReference>
<dbReference type="Proteomes" id="UP000278143">
    <property type="component" value="Unassembled WGS sequence"/>
</dbReference>
<sequence length="384" mass="43063">MRLSTTVLAAVVCLAATSLSPVATGFDQLTLHASPSDPKSRRLIQTSHEGAPEWMTERQVEMLMQHRIRFMDITETYKDGQQLVPPFRTALPSSLSKHKQVEQYLQTMNTDLMKRTLEKFTSFHTRYYKSKSGSDSQRFLYGRVQDIAHRAKRHGDGQANVTVKLFKHSWPQSSIIARFEGSKYPDEVVVIGAHQDSVNMWIPAFGRAPGADDDGSGTVTTLEAFRALVEGNFRPERSVEFHWYSAEEAGLLGSQDVASAYNREGRKIVAMLQNDMTGFRPDPEVIGVVTDFVDGELTGFLKQLIAAYSGVQWSEMKCGYACSDHASWNKYGFRSAFHFETDDLQANPNVHTTGDRLETIDFNHALRYAKVSVGFAVELSSKSE</sequence>
<feature type="domain" description="Peptidase M28" evidence="10">
    <location>
        <begin position="175"/>
        <end position="372"/>
    </location>
</feature>
<proteinExistence type="inferred from homology"/>
<dbReference type="Gene3D" id="3.40.630.10">
    <property type="entry name" value="Zn peptidases"/>
    <property type="match status" value="1"/>
</dbReference>
<dbReference type="InterPro" id="IPR007484">
    <property type="entry name" value="Peptidase_M28"/>
</dbReference>
<dbReference type="Pfam" id="PF04389">
    <property type="entry name" value="Peptidase_M28"/>
    <property type="match status" value="1"/>
</dbReference>
<keyword evidence="6 9" id="KW-0378">Hydrolase</keyword>
<evidence type="ECO:0000259" key="10">
    <source>
        <dbReference type="Pfam" id="PF04389"/>
    </source>
</evidence>
<dbReference type="FunFam" id="3.40.630.10:FF:000042">
    <property type="entry name" value="Peptide hydrolase"/>
    <property type="match status" value="1"/>
</dbReference>
<name>A0A4P9Z408_9FUNG</name>
<feature type="signal peptide" evidence="9">
    <location>
        <begin position="1"/>
        <end position="25"/>
    </location>
</feature>
<dbReference type="InterPro" id="IPR045175">
    <property type="entry name" value="M28_fam"/>
</dbReference>
<keyword evidence="4 9" id="KW-0479">Metal-binding</keyword>
<evidence type="ECO:0000256" key="8">
    <source>
        <dbReference type="ARBA" id="ARBA00043962"/>
    </source>
</evidence>
<evidence type="ECO:0000256" key="5">
    <source>
        <dbReference type="ARBA" id="ARBA00022729"/>
    </source>
</evidence>
<comment type="similarity">
    <text evidence="8">Belongs to the peptidase M28 family. M28E subfamily.</text>
</comment>
<evidence type="ECO:0000313" key="11">
    <source>
        <dbReference type="EMBL" id="RKP27138.1"/>
    </source>
</evidence>
<dbReference type="EC" id="3.4.-.-" evidence="9"/>
<protein>
    <recommendedName>
        <fullName evidence="9">Peptide hydrolase</fullName>
        <ecNumber evidence="9">3.4.-.-</ecNumber>
    </recommendedName>
</protein>
<comment type="cofactor">
    <cofactor evidence="1">
        <name>Zn(2+)</name>
        <dbReference type="ChEBI" id="CHEBI:29105"/>
    </cofactor>
</comment>
<evidence type="ECO:0000256" key="4">
    <source>
        <dbReference type="ARBA" id="ARBA00022723"/>
    </source>
</evidence>
<dbReference type="SUPFAM" id="SSF53187">
    <property type="entry name" value="Zn-dependent exopeptidases"/>
    <property type="match status" value="1"/>
</dbReference>
<evidence type="ECO:0000256" key="2">
    <source>
        <dbReference type="ARBA" id="ARBA00022438"/>
    </source>
</evidence>
<accession>A0A4P9Z408</accession>
<keyword evidence="7 9" id="KW-0862">Zinc</keyword>
<evidence type="ECO:0000256" key="1">
    <source>
        <dbReference type="ARBA" id="ARBA00001947"/>
    </source>
</evidence>
<evidence type="ECO:0000256" key="7">
    <source>
        <dbReference type="ARBA" id="ARBA00022833"/>
    </source>
</evidence>
<gene>
    <name evidence="11" type="ORF">SYNPS1DRAFT_13147</name>
</gene>
<reference evidence="12" key="1">
    <citation type="journal article" date="2018" name="Nat. Microbiol.">
        <title>Leveraging single-cell genomics to expand the fungal tree of life.</title>
        <authorList>
            <person name="Ahrendt S.R."/>
            <person name="Quandt C.A."/>
            <person name="Ciobanu D."/>
            <person name="Clum A."/>
            <person name="Salamov A."/>
            <person name="Andreopoulos B."/>
            <person name="Cheng J.F."/>
            <person name="Woyke T."/>
            <person name="Pelin A."/>
            <person name="Henrissat B."/>
            <person name="Reynolds N.K."/>
            <person name="Benny G.L."/>
            <person name="Smith M.E."/>
            <person name="James T.Y."/>
            <person name="Grigoriev I.V."/>
        </authorList>
    </citation>
    <scope>NUCLEOTIDE SEQUENCE [LARGE SCALE GENOMIC DNA]</scope>
    <source>
        <strain evidence="12">Benny S71-1</strain>
    </source>
</reference>
<dbReference type="PANTHER" id="PTHR12147">
    <property type="entry name" value="METALLOPEPTIDASE M28 FAMILY MEMBER"/>
    <property type="match status" value="1"/>
</dbReference>
<keyword evidence="5 9" id="KW-0732">Signal</keyword>
<dbReference type="PANTHER" id="PTHR12147:SF56">
    <property type="entry name" value="AMINOPEPTIDASE YDR415C-RELATED"/>
    <property type="match status" value="1"/>
</dbReference>
<dbReference type="GO" id="GO:0006508">
    <property type="term" value="P:proteolysis"/>
    <property type="evidence" value="ECO:0007669"/>
    <property type="project" value="UniProtKB-KW"/>
</dbReference>
<dbReference type="OrthoDB" id="2214at2759"/>